<evidence type="ECO:0000313" key="3">
    <source>
        <dbReference type="Proteomes" id="UP000233517"/>
    </source>
</evidence>
<evidence type="ECO:0000313" key="2">
    <source>
        <dbReference type="EMBL" id="PKM91740.1"/>
    </source>
</evidence>
<dbReference type="Gene3D" id="2.40.320.10">
    <property type="entry name" value="Hypothetical Protein Pfu-838710-001"/>
    <property type="match status" value="1"/>
</dbReference>
<dbReference type="AlphaFoldDB" id="A0A2N2EAI7"/>
<sequence length="191" mass="22421">MKIEYEATFINVNKDEIRKKLKEIGASLIRPEFFQKRLSFDLPSGHEKKGAWLRVRDEGDKNTLTLKIIDGEKIEDQKEILLNIDGFDEATEMLSLMGCRQKAYQESKRELWLLDEVEVTIDEWPYLEPYVEVEGESEEVVRNVSHKLGFDYSKALFCSVDKLYEMKYGVPREIICQNTKRITFDDPNPFL</sequence>
<evidence type="ECO:0000259" key="1">
    <source>
        <dbReference type="PROSITE" id="PS51707"/>
    </source>
</evidence>
<dbReference type="InterPro" id="IPR033469">
    <property type="entry name" value="CYTH-like_dom_sf"/>
</dbReference>
<reference evidence="2 3" key="1">
    <citation type="journal article" date="2017" name="ISME J.">
        <title>Potential for microbial H2 and metal transformations associated with novel bacteria and archaea in deep terrestrial subsurface sediments.</title>
        <authorList>
            <person name="Hernsdorf A.W."/>
            <person name="Amano Y."/>
            <person name="Miyakawa K."/>
            <person name="Ise K."/>
            <person name="Suzuki Y."/>
            <person name="Anantharaman K."/>
            <person name="Probst A."/>
            <person name="Burstein D."/>
            <person name="Thomas B.C."/>
            <person name="Banfield J.F."/>
        </authorList>
    </citation>
    <scope>NUCLEOTIDE SEQUENCE [LARGE SCALE GENOMIC DNA]</scope>
    <source>
        <strain evidence="2">HGW-Falkowbacteria-1</strain>
    </source>
</reference>
<proteinExistence type="predicted"/>
<dbReference type="Pfam" id="PF01928">
    <property type="entry name" value="CYTH"/>
    <property type="match status" value="1"/>
</dbReference>
<organism evidence="2 3">
    <name type="scientific">Candidatus Falkowbacteria bacterium HGW-Falkowbacteria-1</name>
    <dbReference type="NCBI Taxonomy" id="2013768"/>
    <lineage>
        <taxon>Bacteria</taxon>
        <taxon>Candidatus Falkowiibacteriota</taxon>
    </lineage>
</organism>
<comment type="caution">
    <text evidence="2">The sequence shown here is derived from an EMBL/GenBank/DDBJ whole genome shotgun (WGS) entry which is preliminary data.</text>
</comment>
<dbReference type="EMBL" id="PHAI01000001">
    <property type="protein sequence ID" value="PKM91740.1"/>
    <property type="molecule type" value="Genomic_DNA"/>
</dbReference>
<dbReference type="SUPFAM" id="SSF55154">
    <property type="entry name" value="CYTH-like phosphatases"/>
    <property type="match status" value="1"/>
</dbReference>
<dbReference type="PROSITE" id="PS51707">
    <property type="entry name" value="CYTH"/>
    <property type="match status" value="1"/>
</dbReference>
<dbReference type="Proteomes" id="UP000233517">
    <property type="component" value="Unassembled WGS sequence"/>
</dbReference>
<gene>
    <name evidence="2" type="ORF">CVU82_00855</name>
</gene>
<feature type="domain" description="CYTH" evidence="1">
    <location>
        <begin position="2"/>
        <end position="170"/>
    </location>
</feature>
<dbReference type="InterPro" id="IPR023577">
    <property type="entry name" value="CYTH_domain"/>
</dbReference>
<name>A0A2N2EAI7_9BACT</name>
<protein>
    <submittedName>
        <fullName evidence="2">Adenylyl cyclase</fullName>
    </submittedName>
</protein>
<accession>A0A2N2EAI7</accession>